<keyword evidence="2" id="KW-1185">Reference proteome</keyword>
<dbReference type="AlphaFoldDB" id="A0A7Y9XLY0"/>
<dbReference type="InterPro" id="IPR035093">
    <property type="entry name" value="RelE/ParE_toxin_dom_sf"/>
</dbReference>
<evidence type="ECO:0000313" key="2">
    <source>
        <dbReference type="Proteomes" id="UP000578688"/>
    </source>
</evidence>
<accession>A0A7Y9XLY0</accession>
<sequence length="57" mass="6488">MLDECGVSSPPAPPYEKLAEDLNGACSRRSNVQHRLAYQVPQDEHVIKVLRLWTHCE</sequence>
<comment type="caution">
    <text evidence="1">The sequence shown here is derived from an EMBL/GenBank/DDBJ whole genome shotgun (WGS) entry which is preliminary data.</text>
</comment>
<dbReference type="SUPFAM" id="SSF143011">
    <property type="entry name" value="RelE-like"/>
    <property type="match status" value="1"/>
</dbReference>
<dbReference type="Gene3D" id="3.30.2310.20">
    <property type="entry name" value="RelE-like"/>
    <property type="match status" value="1"/>
</dbReference>
<gene>
    <name evidence="1" type="ORF">FHR27_001009</name>
</gene>
<reference evidence="1 2" key="1">
    <citation type="submission" date="2020-07" db="EMBL/GenBank/DDBJ databases">
        <title>Genomic analyses of the natural microbiome of Caenorhabditis elegans.</title>
        <authorList>
            <person name="Samuel B."/>
        </authorList>
    </citation>
    <scope>NUCLEOTIDE SEQUENCE [LARGE SCALE GENOMIC DNA]</scope>
    <source>
        <strain evidence="1 2">BIGb0408</strain>
    </source>
</reference>
<protein>
    <submittedName>
        <fullName evidence="1">Txe/YoeB family toxin of toxin-antitoxin system</fullName>
    </submittedName>
</protein>
<evidence type="ECO:0000313" key="1">
    <source>
        <dbReference type="EMBL" id="NYH72399.1"/>
    </source>
</evidence>
<organism evidence="1 2">
    <name type="scientific">Phytopseudomonas flavescens</name>
    <dbReference type="NCBI Taxonomy" id="29435"/>
    <lineage>
        <taxon>Bacteria</taxon>
        <taxon>Pseudomonadati</taxon>
        <taxon>Pseudomonadota</taxon>
        <taxon>Gammaproteobacteria</taxon>
        <taxon>Pseudomonadales</taxon>
        <taxon>Pseudomonadaceae</taxon>
        <taxon>Phytopseudomonas</taxon>
    </lineage>
</organism>
<name>A0A7Y9XLY0_9GAMM</name>
<dbReference type="EMBL" id="JACBYV010000001">
    <property type="protein sequence ID" value="NYH72399.1"/>
    <property type="molecule type" value="Genomic_DNA"/>
</dbReference>
<proteinExistence type="predicted"/>
<dbReference type="Proteomes" id="UP000578688">
    <property type="component" value="Unassembled WGS sequence"/>
</dbReference>